<accession>A0A8D9HWY7</accession>
<dbReference type="Proteomes" id="UP000694005">
    <property type="component" value="Chromosome A04"/>
</dbReference>
<protein>
    <submittedName>
        <fullName evidence="2">Uncharacterized protein</fullName>
    </submittedName>
</protein>
<evidence type="ECO:0000313" key="2">
    <source>
        <dbReference type="EMBL" id="CAG7907470.1"/>
    </source>
</evidence>
<evidence type="ECO:0000256" key="1">
    <source>
        <dbReference type="SAM" id="MobiDB-lite"/>
    </source>
</evidence>
<name>A0A8D9HWY7_BRACM</name>
<organism evidence="2 3">
    <name type="scientific">Brassica campestris</name>
    <name type="common">Field mustard</name>
    <dbReference type="NCBI Taxonomy" id="3711"/>
    <lineage>
        <taxon>Eukaryota</taxon>
        <taxon>Viridiplantae</taxon>
        <taxon>Streptophyta</taxon>
        <taxon>Embryophyta</taxon>
        <taxon>Tracheophyta</taxon>
        <taxon>Spermatophyta</taxon>
        <taxon>Magnoliopsida</taxon>
        <taxon>eudicotyledons</taxon>
        <taxon>Gunneridae</taxon>
        <taxon>Pentapetalae</taxon>
        <taxon>rosids</taxon>
        <taxon>malvids</taxon>
        <taxon>Brassicales</taxon>
        <taxon>Brassicaceae</taxon>
        <taxon>Brassiceae</taxon>
        <taxon>Brassica</taxon>
    </lineage>
</organism>
<feature type="region of interest" description="Disordered" evidence="1">
    <location>
        <begin position="19"/>
        <end position="42"/>
    </location>
</feature>
<gene>
    <name evidence="2" type="ORF">BRAPAZ1V2_A04P23710.2</name>
</gene>
<reference evidence="2 3" key="1">
    <citation type="submission" date="2021-07" db="EMBL/GenBank/DDBJ databases">
        <authorList>
            <consortium name="Genoscope - CEA"/>
            <person name="William W."/>
        </authorList>
    </citation>
    <scope>NUCLEOTIDE SEQUENCE [LARGE SCALE GENOMIC DNA]</scope>
</reference>
<feature type="non-terminal residue" evidence="2">
    <location>
        <position position="42"/>
    </location>
</feature>
<dbReference type="EMBL" id="LS974620">
    <property type="protein sequence ID" value="CAG7907470.1"/>
    <property type="molecule type" value="Genomic_DNA"/>
</dbReference>
<sequence>MLRSLSHIGQKRFVSEGLNRQGLGQIRQRGGPGDVSAYSHLN</sequence>
<evidence type="ECO:0000313" key="3">
    <source>
        <dbReference type="Proteomes" id="UP000694005"/>
    </source>
</evidence>
<dbReference type="AlphaFoldDB" id="A0A8D9HWY7"/>
<dbReference type="Gramene" id="A04p23710.2_BraZ1">
    <property type="protein sequence ID" value="A04p23710.2_BraZ1.CDS.1"/>
    <property type="gene ID" value="A04g23710.2_BraZ1"/>
</dbReference>
<proteinExistence type="predicted"/>
<feature type="compositionally biased region" description="Low complexity" evidence="1">
    <location>
        <begin position="19"/>
        <end position="29"/>
    </location>
</feature>